<dbReference type="PROSITE" id="PS00018">
    <property type="entry name" value="EF_HAND_1"/>
    <property type="match status" value="1"/>
</dbReference>
<dbReference type="Pfam" id="PF00244">
    <property type="entry name" value="14-3-3"/>
    <property type="match status" value="1"/>
</dbReference>
<dbReference type="Gene3D" id="1.10.238.10">
    <property type="entry name" value="EF-hand"/>
    <property type="match status" value="1"/>
</dbReference>
<evidence type="ECO:0000256" key="1">
    <source>
        <dbReference type="ARBA" id="ARBA00006141"/>
    </source>
</evidence>
<accession>A0A8J5HAQ2</accession>
<protein>
    <recommendedName>
        <fullName evidence="4">EF-hand domain-containing protein</fullName>
    </recommendedName>
</protein>
<reference evidence="5 6" key="1">
    <citation type="submission" date="2020-08" db="EMBL/GenBank/DDBJ databases">
        <title>Plant Genome Project.</title>
        <authorList>
            <person name="Zhang R.-G."/>
        </authorList>
    </citation>
    <scope>NUCLEOTIDE SEQUENCE [LARGE SCALE GENOMIC DNA]</scope>
    <source>
        <tissue evidence="5">Rhizome</tissue>
    </source>
</reference>
<sequence>MEEEKPESSIQFEDLLPVMVARLGMEGLMEELCKGFRLLMDPAKGVITADSLRRSSATALGLGGCITEEEAASMVRKGDLDRDGVMDQMEFCVLMLRNHTFMLVISVVILLLLFRESRELGIPPHRYFGATGKRGRRSHGPGSETSSIVGVANHHNRTNTVMHTIVADAAKPRPIIPPGCPEASASHYDRAQPKPFDLEAESLLHVVVLDDVDLEGDLRLDERLTQVLHLAGKASKSSSSFWGGTSDAASSDSTERSMAPQSGTWRRMTASPRRRKEQDNDRNSCLALVGWGIEFAIGSNRCTSRDGPSISLRRHHYSPNQTLFPMHPIQFHFSIAFSRKTLLRKKKKRHSDLFGFGMGGIAYPNLFPDFPNLATWQSLRRRLFNIYTHMRATILTPMVTLRQYMMSKTFKHCERTKLWRKQDLYLAKLTKKVGRFDDMMEIMEKVALETAAEKELTAEERELLSEAYGSAILSRSTVLKNISSIRMEETELGHRNHIDSIPIFEERAEFDLSSICKNIVQFIDSILIPGAHKFESKVFYLKMKGDYYHHLIELKTESQRKDAIDNTLSFYKTALAELASLNPIRLQLVVDFSTFYYDVLKSLQMTCTLVDQAINDATRDMAAQLSIIQVLHDKGMVSDTCRIADLVAKRADRLTYRSMLQSDRSAFQSDRDVTLCCRVTSLRCRATKLQVCVESGRSTLQSDRASRYVLQSDRASRSVLQSDKSVL</sequence>
<dbReference type="SUPFAM" id="SSF48445">
    <property type="entry name" value="14-3-3 protein"/>
    <property type="match status" value="1"/>
</dbReference>
<evidence type="ECO:0000313" key="5">
    <source>
        <dbReference type="EMBL" id="KAG6513230.1"/>
    </source>
</evidence>
<dbReference type="InterPro" id="IPR000308">
    <property type="entry name" value="14-3-3"/>
</dbReference>
<dbReference type="GO" id="GO:0005509">
    <property type="term" value="F:calcium ion binding"/>
    <property type="evidence" value="ECO:0007669"/>
    <property type="project" value="InterPro"/>
</dbReference>
<dbReference type="PANTHER" id="PTHR18860">
    <property type="entry name" value="14-3-3 PROTEIN"/>
    <property type="match status" value="1"/>
</dbReference>
<comment type="caution">
    <text evidence="5">The sequence shown here is derived from an EMBL/GenBank/DDBJ whole genome shotgun (WGS) entry which is preliminary data.</text>
</comment>
<dbReference type="Pfam" id="PF13833">
    <property type="entry name" value="EF-hand_8"/>
    <property type="match status" value="1"/>
</dbReference>
<dbReference type="InterPro" id="IPR023410">
    <property type="entry name" value="14-3-3_domain"/>
</dbReference>
<evidence type="ECO:0000259" key="4">
    <source>
        <dbReference type="PROSITE" id="PS50222"/>
    </source>
</evidence>
<keyword evidence="6" id="KW-1185">Reference proteome</keyword>
<gene>
    <name evidence="5" type="ORF">ZIOFF_023543</name>
</gene>
<dbReference type="EMBL" id="JACMSC010000007">
    <property type="protein sequence ID" value="KAG6513230.1"/>
    <property type="molecule type" value="Genomic_DNA"/>
</dbReference>
<dbReference type="InterPro" id="IPR036815">
    <property type="entry name" value="14-3-3_dom_sf"/>
</dbReference>
<evidence type="ECO:0000256" key="3">
    <source>
        <dbReference type="SAM" id="MobiDB-lite"/>
    </source>
</evidence>
<evidence type="ECO:0000313" key="6">
    <source>
        <dbReference type="Proteomes" id="UP000734854"/>
    </source>
</evidence>
<dbReference type="Gene3D" id="1.20.190.20">
    <property type="entry name" value="14-3-3 domain"/>
    <property type="match status" value="1"/>
</dbReference>
<dbReference type="PROSITE" id="PS50222">
    <property type="entry name" value="EF_HAND_2"/>
    <property type="match status" value="1"/>
</dbReference>
<dbReference type="InterPro" id="IPR018247">
    <property type="entry name" value="EF_Hand_1_Ca_BS"/>
</dbReference>
<dbReference type="InterPro" id="IPR011992">
    <property type="entry name" value="EF-hand-dom_pair"/>
</dbReference>
<dbReference type="SMART" id="SM00101">
    <property type="entry name" value="14_3_3"/>
    <property type="match status" value="1"/>
</dbReference>
<feature type="domain" description="EF-hand" evidence="4">
    <location>
        <begin position="66"/>
        <end position="101"/>
    </location>
</feature>
<dbReference type="AlphaFoldDB" id="A0A8J5HAQ2"/>
<proteinExistence type="inferred from homology"/>
<feature type="compositionally biased region" description="Polar residues" evidence="3">
    <location>
        <begin position="241"/>
        <end position="252"/>
    </location>
</feature>
<dbReference type="InterPro" id="IPR002048">
    <property type="entry name" value="EF_hand_dom"/>
</dbReference>
<dbReference type="SUPFAM" id="SSF47473">
    <property type="entry name" value="EF-hand"/>
    <property type="match status" value="1"/>
</dbReference>
<comment type="similarity">
    <text evidence="1">Belongs to the 14-3-3 family.</text>
</comment>
<dbReference type="Proteomes" id="UP000734854">
    <property type="component" value="Unassembled WGS sequence"/>
</dbReference>
<organism evidence="5 6">
    <name type="scientific">Zingiber officinale</name>
    <name type="common">Ginger</name>
    <name type="synonym">Amomum zingiber</name>
    <dbReference type="NCBI Taxonomy" id="94328"/>
    <lineage>
        <taxon>Eukaryota</taxon>
        <taxon>Viridiplantae</taxon>
        <taxon>Streptophyta</taxon>
        <taxon>Embryophyta</taxon>
        <taxon>Tracheophyta</taxon>
        <taxon>Spermatophyta</taxon>
        <taxon>Magnoliopsida</taxon>
        <taxon>Liliopsida</taxon>
        <taxon>Zingiberales</taxon>
        <taxon>Zingiberaceae</taxon>
        <taxon>Zingiber</taxon>
    </lineage>
</organism>
<evidence type="ECO:0000256" key="2">
    <source>
        <dbReference type="ARBA" id="ARBA00022837"/>
    </source>
</evidence>
<feature type="region of interest" description="Disordered" evidence="3">
    <location>
        <begin position="236"/>
        <end position="279"/>
    </location>
</feature>
<keyword evidence="2" id="KW-0106">Calcium</keyword>
<name>A0A8J5HAQ2_ZINOF</name>
<dbReference type="PRINTS" id="PR00305">
    <property type="entry name" value="1433ZETA"/>
</dbReference>